<evidence type="ECO:0000259" key="5">
    <source>
        <dbReference type="PROSITE" id="PS51296"/>
    </source>
</evidence>
<comment type="caution">
    <text evidence="6">The sequence shown here is derived from an EMBL/GenBank/DDBJ whole genome shotgun (WGS) entry which is preliminary data.</text>
</comment>
<dbReference type="Gene3D" id="2.102.10.10">
    <property type="entry name" value="Rieske [2Fe-2S] iron-sulphur domain"/>
    <property type="match status" value="1"/>
</dbReference>
<evidence type="ECO:0000313" key="7">
    <source>
        <dbReference type="Proteomes" id="UP001500067"/>
    </source>
</evidence>
<dbReference type="Proteomes" id="UP001500067">
    <property type="component" value="Unassembled WGS sequence"/>
</dbReference>
<dbReference type="Pfam" id="PF00355">
    <property type="entry name" value="Rieske"/>
    <property type="match status" value="1"/>
</dbReference>
<keyword evidence="2" id="KW-0479">Metal-binding</keyword>
<dbReference type="RefSeq" id="WP_345078974.1">
    <property type="nucleotide sequence ID" value="NZ_BAABFA010000007.1"/>
</dbReference>
<dbReference type="InterPro" id="IPR036922">
    <property type="entry name" value="Rieske_2Fe-2S_sf"/>
</dbReference>
<feature type="domain" description="Rieske" evidence="5">
    <location>
        <begin position="42"/>
        <end position="141"/>
    </location>
</feature>
<dbReference type="SUPFAM" id="SSF50022">
    <property type="entry name" value="ISP domain"/>
    <property type="match status" value="1"/>
</dbReference>
<keyword evidence="1" id="KW-0001">2Fe-2S</keyword>
<accession>A0ABP8NAU1</accession>
<evidence type="ECO:0000256" key="4">
    <source>
        <dbReference type="ARBA" id="ARBA00023014"/>
    </source>
</evidence>
<name>A0ABP8NAU1_9BACT</name>
<proteinExistence type="predicted"/>
<keyword evidence="7" id="KW-1185">Reference proteome</keyword>
<evidence type="ECO:0000313" key="6">
    <source>
        <dbReference type="EMBL" id="GAA4462167.1"/>
    </source>
</evidence>
<evidence type="ECO:0000256" key="3">
    <source>
        <dbReference type="ARBA" id="ARBA00023004"/>
    </source>
</evidence>
<sequence>MDRKEFLRTGCITCIGMALGASLLQSCAAGGKYVKGTLNGRGLLVNLSDFETGKTGMRPYLIVRHDAIEFPLCVYHIEGDTFTALLMRCTHQGAELQAAGDQLTCQAHGSEFDRYGTATQGPATLPLRSFPVSVANGQVFIDLRKQS</sequence>
<organism evidence="6 7">
    <name type="scientific">Nemorincola caseinilytica</name>
    <dbReference type="NCBI Taxonomy" id="2054315"/>
    <lineage>
        <taxon>Bacteria</taxon>
        <taxon>Pseudomonadati</taxon>
        <taxon>Bacteroidota</taxon>
        <taxon>Chitinophagia</taxon>
        <taxon>Chitinophagales</taxon>
        <taxon>Chitinophagaceae</taxon>
        <taxon>Nemorincola</taxon>
    </lineage>
</organism>
<dbReference type="EMBL" id="BAABFA010000007">
    <property type="protein sequence ID" value="GAA4462167.1"/>
    <property type="molecule type" value="Genomic_DNA"/>
</dbReference>
<dbReference type="PROSITE" id="PS51296">
    <property type="entry name" value="RIESKE"/>
    <property type="match status" value="1"/>
</dbReference>
<dbReference type="InterPro" id="IPR017941">
    <property type="entry name" value="Rieske_2Fe-2S"/>
</dbReference>
<evidence type="ECO:0000256" key="1">
    <source>
        <dbReference type="ARBA" id="ARBA00022714"/>
    </source>
</evidence>
<evidence type="ECO:0000256" key="2">
    <source>
        <dbReference type="ARBA" id="ARBA00022723"/>
    </source>
</evidence>
<keyword evidence="4" id="KW-0411">Iron-sulfur</keyword>
<dbReference type="PROSITE" id="PS51257">
    <property type="entry name" value="PROKAR_LIPOPROTEIN"/>
    <property type="match status" value="1"/>
</dbReference>
<gene>
    <name evidence="6" type="ORF">GCM10023093_08230</name>
</gene>
<keyword evidence="3" id="KW-0408">Iron</keyword>
<protein>
    <submittedName>
        <fullName evidence="6">Rieske (2Fe-2S) protein</fullName>
    </submittedName>
</protein>
<reference evidence="7" key="1">
    <citation type="journal article" date="2019" name="Int. J. Syst. Evol. Microbiol.">
        <title>The Global Catalogue of Microorganisms (GCM) 10K type strain sequencing project: providing services to taxonomists for standard genome sequencing and annotation.</title>
        <authorList>
            <consortium name="The Broad Institute Genomics Platform"/>
            <consortium name="The Broad Institute Genome Sequencing Center for Infectious Disease"/>
            <person name="Wu L."/>
            <person name="Ma J."/>
        </authorList>
    </citation>
    <scope>NUCLEOTIDE SEQUENCE [LARGE SCALE GENOMIC DNA]</scope>
    <source>
        <strain evidence="7">JCM 32105</strain>
    </source>
</reference>